<gene>
    <name evidence="1" type="ORF">BOLC1T03294H</name>
</gene>
<organism evidence="1">
    <name type="scientific">Brassica oleracea</name>
    <name type="common">Wild cabbage</name>
    <dbReference type="NCBI Taxonomy" id="3712"/>
    <lineage>
        <taxon>Eukaryota</taxon>
        <taxon>Viridiplantae</taxon>
        <taxon>Streptophyta</taxon>
        <taxon>Embryophyta</taxon>
        <taxon>Tracheophyta</taxon>
        <taxon>Spermatophyta</taxon>
        <taxon>Magnoliopsida</taxon>
        <taxon>eudicotyledons</taxon>
        <taxon>Gunneridae</taxon>
        <taxon>Pentapetalae</taxon>
        <taxon>rosids</taxon>
        <taxon>malvids</taxon>
        <taxon>Brassicales</taxon>
        <taxon>Brassicaceae</taxon>
        <taxon>Brassiceae</taxon>
        <taxon>Brassica</taxon>
    </lineage>
</organism>
<sequence length="33" mass="3880">MQNEKVTSLPNYRKFDDVPKFFEALCNKEMLSG</sequence>
<evidence type="ECO:0000313" key="1">
    <source>
        <dbReference type="EMBL" id="VDD50905.1"/>
    </source>
</evidence>
<protein>
    <submittedName>
        <fullName evidence="1">Uncharacterized protein</fullName>
    </submittedName>
</protein>
<dbReference type="EMBL" id="LR031878">
    <property type="protein sequence ID" value="VDD50905.1"/>
    <property type="molecule type" value="Genomic_DNA"/>
</dbReference>
<proteinExistence type="predicted"/>
<dbReference type="AlphaFoldDB" id="A0A3P6FZQ0"/>
<name>A0A3P6FZQ0_BRAOL</name>
<reference evidence="1" key="1">
    <citation type="submission" date="2018-11" db="EMBL/GenBank/DDBJ databases">
        <authorList>
            <consortium name="Genoscope - CEA"/>
            <person name="William W."/>
        </authorList>
    </citation>
    <scope>NUCLEOTIDE SEQUENCE</scope>
</reference>
<accession>A0A3P6FZQ0</accession>